<evidence type="ECO:0000313" key="8">
    <source>
        <dbReference type="EMBL" id="CAD9698670.1"/>
    </source>
</evidence>
<dbReference type="GO" id="GO:0005634">
    <property type="term" value="C:nucleus"/>
    <property type="evidence" value="ECO:0007669"/>
    <property type="project" value="UniProtKB-SubCell"/>
</dbReference>
<reference evidence="8" key="1">
    <citation type="submission" date="2021-01" db="EMBL/GenBank/DDBJ databases">
        <authorList>
            <person name="Corre E."/>
            <person name="Pelletier E."/>
            <person name="Niang G."/>
            <person name="Scheremetjew M."/>
            <person name="Finn R."/>
            <person name="Kale V."/>
            <person name="Holt S."/>
            <person name="Cochrane G."/>
            <person name="Meng A."/>
            <person name="Brown T."/>
            <person name="Cohen L."/>
        </authorList>
    </citation>
    <scope>NUCLEOTIDE SEQUENCE</scope>
    <source>
        <strain evidence="8">NY070348D</strain>
    </source>
</reference>
<evidence type="ECO:0000256" key="1">
    <source>
        <dbReference type="ARBA" id="ARBA00004123"/>
    </source>
</evidence>
<evidence type="ECO:0000313" key="6">
    <source>
        <dbReference type="EMBL" id="CAD9698663.1"/>
    </source>
</evidence>
<proteinExistence type="inferred from homology"/>
<evidence type="ECO:0000313" key="7">
    <source>
        <dbReference type="EMBL" id="CAD9698666.1"/>
    </source>
</evidence>
<comment type="similarity">
    <text evidence="2">Belongs to the IPI1/TEX10 family.</text>
</comment>
<dbReference type="InterPro" id="IPR016024">
    <property type="entry name" value="ARM-type_fold"/>
</dbReference>
<name>A0A7S2WN60_9STRA</name>
<protein>
    <recommendedName>
        <fullName evidence="5">Pre-rRNA-processing protein Ipi1 N-terminal domain-containing protein</fullName>
    </recommendedName>
</protein>
<dbReference type="PANTHER" id="PTHR16056">
    <property type="entry name" value="REGULATOR OF MICROTUBULE DYNAMICS PROTEIN"/>
    <property type="match status" value="1"/>
</dbReference>
<feature type="compositionally biased region" description="Low complexity" evidence="4">
    <location>
        <begin position="225"/>
        <end position="238"/>
    </location>
</feature>
<evidence type="ECO:0000259" key="5">
    <source>
        <dbReference type="Pfam" id="PF12333"/>
    </source>
</evidence>
<dbReference type="EMBL" id="HBHK01021414">
    <property type="protein sequence ID" value="CAD9698670.1"/>
    <property type="molecule type" value="Transcribed_RNA"/>
</dbReference>
<feature type="domain" description="Pre-rRNA-processing protein Ipi1 N-terminal" evidence="5">
    <location>
        <begin position="149"/>
        <end position="235"/>
    </location>
</feature>
<dbReference type="EMBL" id="HBHK01021412">
    <property type="protein sequence ID" value="CAD9698663.1"/>
    <property type="molecule type" value="Transcribed_RNA"/>
</dbReference>
<dbReference type="AlphaFoldDB" id="A0A7S2WN60"/>
<dbReference type="Pfam" id="PF12333">
    <property type="entry name" value="Ipi1_N"/>
    <property type="match status" value="1"/>
</dbReference>
<accession>A0A7S2WN60</accession>
<comment type="subcellular location">
    <subcellularLocation>
        <location evidence="1">Nucleus</location>
    </subcellularLocation>
</comment>
<dbReference type="SUPFAM" id="SSF48371">
    <property type="entry name" value="ARM repeat"/>
    <property type="match status" value="1"/>
</dbReference>
<dbReference type="Gene3D" id="1.25.10.10">
    <property type="entry name" value="Leucine-rich Repeat Variant"/>
    <property type="match status" value="1"/>
</dbReference>
<dbReference type="InterPro" id="IPR024679">
    <property type="entry name" value="Ipi1_N"/>
</dbReference>
<feature type="region of interest" description="Disordered" evidence="4">
    <location>
        <begin position="215"/>
        <end position="268"/>
    </location>
</feature>
<evidence type="ECO:0000256" key="2">
    <source>
        <dbReference type="ARBA" id="ARBA00006427"/>
    </source>
</evidence>
<evidence type="ECO:0000256" key="4">
    <source>
        <dbReference type="SAM" id="MobiDB-lite"/>
    </source>
</evidence>
<dbReference type="InterPro" id="IPR011989">
    <property type="entry name" value="ARM-like"/>
</dbReference>
<dbReference type="EMBL" id="HBHK01021413">
    <property type="protein sequence ID" value="CAD9698666.1"/>
    <property type="molecule type" value="Transcribed_RNA"/>
</dbReference>
<keyword evidence="3" id="KW-0539">Nucleus</keyword>
<organism evidence="8">
    <name type="scientific">Mucochytrium quahogii</name>
    <dbReference type="NCBI Taxonomy" id="96639"/>
    <lineage>
        <taxon>Eukaryota</taxon>
        <taxon>Sar</taxon>
        <taxon>Stramenopiles</taxon>
        <taxon>Bigyra</taxon>
        <taxon>Labyrinthulomycetes</taxon>
        <taxon>Thraustochytrida</taxon>
        <taxon>Thraustochytriidae</taxon>
        <taxon>Mucochytrium</taxon>
    </lineage>
</organism>
<dbReference type="PANTHER" id="PTHR16056:SF2">
    <property type="entry name" value="TESTIS-EXPRESSED PROTEIN 10"/>
    <property type="match status" value="1"/>
</dbReference>
<evidence type="ECO:0000256" key="3">
    <source>
        <dbReference type="ARBA" id="ARBA00023242"/>
    </source>
</evidence>
<gene>
    <name evidence="6" type="ORF">QSP1433_LOCUS13649</name>
    <name evidence="7" type="ORF">QSP1433_LOCUS13650</name>
    <name evidence="8" type="ORF">QSP1433_LOCUS13651</name>
</gene>
<sequence length="916" mass="102472">MVRQKKRKPQGAVDFKRVKHKVGRKVAPSNNATDTSFKTRALNLREQSVVAEKDGVVVSSRNLTIVELLAKLKHHNGGVRKDAVLGLTEVLEAFGKNNGDVKSQLPTIISCVVEIVNDEDKSVRAAVRSLVELLFKLDENTESSVHWCTPFIRLFVFHVCAGLTSLQMTRRVDALDLVDLLLKYFPEMIAGDFAVEFVPRYAVLLEKALGMVGSRRGNNTSSDKTSVTTIGSSSRSGGILRNFKDTNTKKSKKRKISTSKDDTPQHQQKSVSSEVWFHVAQAFARLLLAVSRVSGRDKKGPTKQMGRFRMLRPDSGMSASFLNESEVSKTVHTPENAYGALGCIFSLWTQAQTLHRSSCDVSLGRLNHARINETWEQVKIAAELVFHLTQFLKDIGPEMQQKLQQVLTKSFPFVSTNSNEGVAVEVNGFLAGAIARVLSQNVGDDRTARQNLVKQLADWLVDVLANLSIDSNDTHRIIMISEQLLNEEEDLDTNSRARLNVALVDFFNHCFEPENIQDITAPLVSSVGRFACANFESVPEAIEKWITMLPRIVWKAGSDEDEEDVDAQTIPGVAMEALSECALVCQSLSCWDKVAKYLAVILYSQKKSTKEDLFGPFVSVFNRSTQLQLIDLISMLPVTRLPESMLRGLVHCILELALDSENNEDSELLTRMIQCVFLKFNFLLGQEEFSESELGFVLGDVVSFTVSCMWGAPRYNELSFSNSKYQHVLTCLCVELETLYCRVPISKLLSSLIQDLFNPTAYISGAQQIQDSDVQFERRVKTIGRVVAAVVGADIHNNCFPEPFLDALWVCCTYLDNPKELMVLEKMQRVRSVAARGVISTLCTFVENHSDPKVKLRMCKHWGNALTLQTSSQEVCKKALEQVQVMLEREKQSTIAFNDVLVDLKMFRASQQNSEV</sequence>